<evidence type="ECO:0000313" key="4">
    <source>
        <dbReference type="Proteomes" id="UP000000557"/>
    </source>
</evidence>
<dbReference type="InterPro" id="IPR016134">
    <property type="entry name" value="Dockerin_dom"/>
</dbReference>
<dbReference type="HOGENOM" id="CLU_993098_0_0_3"/>
<dbReference type="PROSITE" id="PS51766">
    <property type="entry name" value="DOCKERIN"/>
    <property type="match status" value="1"/>
</dbReference>
<evidence type="ECO:0000313" key="3">
    <source>
        <dbReference type="EMBL" id="BAC90876.1"/>
    </source>
</evidence>
<proteinExistence type="predicted"/>
<sequence>MFALEDHDNDSCPSLHFHCDRYQALPPDPLGQSRNPLPPQAVAKMMTMYRPSIQSVWLAAGLLMLSVGPLAAQQAGDIDGNGKTEGADLTLLEQYLDGSGLLVEEQSRRADITGDGQVDGKDANALRRQLGVAAVEEPSLSGRASTERAEGERRRTPYRASASGSAFSLGLEEVVPEWVRGSWRFVSQIYEARGGFSSGSGNAQSEQISLPGDLSNLYSTYKVATGERLDRLCWQVNDYSDVRFSFTEQLRDQQGAVFASTANITNRGPGRADINIRVEVLDAGNSPAGGGGMLGGLFGMLFGGGRPIGGGVRTGDYYVRGGPMDRLGGSERTRLPQVDLEALRCR</sequence>
<dbReference type="OrthoDB" id="9857439at2"/>
<dbReference type="Pfam" id="PF00404">
    <property type="entry name" value="Dockerin_1"/>
    <property type="match status" value="1"/>
</dbReference>
<gene>
    <name evidence="3" type="ordered locus">glr2935</name>
</gene>
<reference evidence="3 4" key="2">
    <citation type="journal article" date="2003" name="DNA Res.">
        <title>Complete genome structure of Gloeobacter violaceus PCC 7421, a cyanobacterium that lacks thylakoids (supplement).</title>
        <authorList>
            <person name="Nakamura Y."/>
            <person name="Kaneko T."/>
            <person name="Sato S."/>
            <person name="Mimuro M."/>
            <person name="Miyashita H."/>
            <person name="Tsuchiya T."/>
            <person name="Sasamoto S."/>
            <person name="Watanabe A."/>
            <person name="Kawashima K."/>
            <person name="Kishida Y."/>
            <person name="Kiyokawa C."/>
            <person name="Kohara M."/>
            <person name="Matsumoto M."/>
            <person name="Matsuno A."/>
            <person name="Nakazaki N."/>
            <person name="Shimpo S."/>
            <person name="Takeuchi C."/>
            <person name="Yamada M."/>
            <person name="Tabata S."/>
        </authorList>
    </citation>
    <scope>NUCLEOTIDE SEQUENCE [LARGE SCALE GENOMIC DNA]</scope>
    <source>
        <strain evidence="4">ATCC 29082 / PCC 7421</strain>
    </source>
</reference>
<protein>
    <submittedName>
        <fullName evidence="3">Glr2935 protein</fullName>
    </submittedName>
</protein>
<dbReference type="STRING" id="251221.gene:10760439"/>
<dbReference type="eggNOG" id="ENOG502ZHNS">
    <property type="taxonomic scope" value="Bacteria"/>
</dbReference>
<feature type="domain" description="Dockerin" evidence="2">
    <location>
        <begin position="71"/>
        <end position="139"/>
    </location>
</feature>
<reference evidence="3 4" key="1">
    <citation type="journal article" date="2003" name="DNA Res.">
        <title>Complete genome structure of Gloeobacter violaceus PCC 7421, a cyanobacterium that lacks thylakoids.</title>
        <authorList>
            <person name="Nakamura Y."/>
            <person name="Kaneko T."/>
            <person name="Sato S."/>
            <person name="Mimuro M."/>
            <person name="Miyashita H."/>
            <person name="Tsuchiya T."/>
            <person name="Sasamoto S."/>
            <person name="Watanabe A."/>
            <person name="Kawashima K."/>
            <person name="Kishida Y."/>
            <person name="Kiyokawa C."/>
            <person name="Kohara M."/>
            <person name="Matsumoto M."/>
            <person name="Matsuno A."/>
            <person name="Nakazaki N."/>
            <person name="Shimpo S."/>
            <person name="Takeuchi C."/>
            <person name="Yamada M."/>
            <person name="Tabata S."/>
        </authorList>
    </citation>
    <scope>NUCLEOTIDE SEQUENCE [LARGE SCALE GENOMIC DNA]</scope>
    <source>
        <strain evidence="4">ATCC 29082 / PCC 7421</strain>
    </source>
</reference>
<keyword evidence="4" id="KW-1185">Reference proteome</keyword>
<dbReference type="SUPFAM" id="SSF63446">
    <property type="entry name" value="Type I dockerin domain"/>
    <property type="match status" value="1"/>
</dbReference>
<dbReference type="GO" id="GO:0000272">
    <property type="term" value="P:polysaccharide catabolic process"/>
    <property type="evidence" value="ECO:0007669"/>
    <property type="project" value="InterPro"/>
</dbReference>
<evidence type="ECO:0000256" key="1">
    <source>
        <dbReference type="SAM" id="MobiDB-lite"/>
    </source>
</evidence>
<name>Q7NCP3_GLOVI</name>
<dbReference type="GO" id="GO:0004553">
    <property type="term" value="F:hydrolase activity, hydrolyzing O-glycosyl compounds"/>
    <property type="evidence" value="ECO:0007669"/>
    <property type="project" value="InterPro"/>
</dbReference>
<dbReference type="CDD" id="cd14256">
    <property type="entry name" value="Dockerin_I"/>
    <property type="match status" value="1"/>
</dbReference>
<dbReference type="InParanoid" id="Q7NCP3"/>
<dbReference type="Gene3D" id="1.10.1330.10">
    <property type="entry name" value="Dockerin domain"/>
    <property type="match status" value="1"/>
</dbReference>
<accession>Q7NCP3</accession>
<feature type="region of interest" description="Disordered" evidence="1">
    <location>
        <begin position="137"/>
        <end position="159"/>
    </location>
</feature>
<dbReference type="InterPro" id="IPR036439">
    <property type="entry name" value="Dockerin_dom_sf"/>
</dbReference>
<dbReference type="Proteomes" id="UP000000557">
    <property type="component" value="Chromosome"/>
</dbReference>
<dbReference type="EnsemblBacteria" id="BAC90876">
    <property type="protein sequence ID" value="BAC90876"/>
    <property type="gene ID" value="BAC90876"/>
</dbReference>
<feature type="compositionally biased region" description="Basic and acidic residues" evidence="1">
    <location>
        <begin position="145"/>
        <end position="155"/>
    </location>
</feature>
<organism evidence="3 4">
    <name type="scientific">Gloeobacter violaceus (strain ATCC 29082 / PCC 7421)</name>
    <dbReference type="NCBI Taxonomy" id="251221"/>
    <lineage>
        <taxon>Bacteria</taxon>
        <taxon>Bacillati</taxon>
        <taxon>Cyanobacteriota</taxon>
        <taxon>Cyanophyceae</taxon>
        <taxon>Gloeobacterales</taxon>
        <taxon>Gloeobacteraceae</taxon>
        <taxon>Gloeobacter</taxon>
    </lineage>
</organism>
<dbReference type="EMBL" id="BA000045">
    <property type="protein sequence ID" value="BAC90876.1"/>
    <property type="molecule type" value="Genomic_DNA"/>
</dbReference>
<dbReference type="InterPro" id="IPR002105">
    <property type="entry name" value="Dockerin_1_rpt"/>
</dbReference>
<dbReference type="KEGG" id="gvi:glr2935"/>
<evidence type="ECO:0000259" key="2">
    <source>
        <dbReference type="PROSITE" id="PS51766"/>
    </source>
</evidence>
<dbReference type="AlphaFoldDB" id="Q7NCP3"/>